<name>A0A1S8Y360_9GAMM</name>
<sequence length="74" mass="8231">MNFTQIRQTMTDDAWEIVSALTQAPSLTLHSVAYICDMNEYATRFILEQMALTGIASEAGGNWSLTRGFRASAR</sequence>
<organism evidence="1 2">
    <name type="scientific">Izhakiella australiensis</name>
    <dbReference type="NCBI Taxonomy" id="1926881"/>
    <lineage>
        <taxon>Bacteria</taxon>
        <taxon>Pseudomonadati</taxon>
        <taxon>Pseudomonadota</taxon>
        <taxon>Gammaproteobacteria</taxon>
        <taxon>Enterobacterales</taxon>
        <taxon>Erwiniaceae</taxon>
        <taxon>Izhakiella</taxon>
    </lineage>
</organism>
<proteinExistence type="predicted"/>
<evidence type="ECO:0000313" key="2">
    <source>
        <dbReference type="Proteomes" id="UP000190667"/>
    </source>
</evidence>
<accession>A0A1S8Y360</accession>
<dbReference type="EMBL" id="MRUL01000047">
    <property type="protein sequence ID" value="OON33541.1"/>
    <property type="molecule type" value="Genomic_DNA"/>
</dbReference>
<dbReference type="AlphaFoldDB" id="A0A1S8Y360"/>
<evidence type="ECO:0008006" key="3">
    <source>
        <dbReference type="Google" id="ProtNLM"/>
    </source>
</evidence>
<keyword evidence="2" id="KW-1185">Reference proteome</keyword>
<dbReference type="RefSeq" id="WP_078005177.1">
    <property type="nucleotide sequence ID" value="NZ_MRUL01000047.1"/>
</dbReference>
<evidence type="ECO:0000313" key="1">
    <source>
        <dbReference type="EMBL" id="OON33541.1"/>
    </source>
</evidence>
<comment type="caution">
    <text evidence="1">The sequence shown here is derived from an EMBL/GenBank/DDBJ whole genome shotgun (WGS) entry which is preliminary data.</text>
</comment>
<dbReference type="OrthoDB" id="6549742at2"/>
<reference evidence="1 2" key="1">
    <citation type="submission" date="2016-12" db="EMBL/GenBank/DDBJ databases">
        <title>Izhakiella australiana sp. nov. of genus Izhakiella isolated from Australian desert.</title>
        <authorList>
            <person name="Ji M."/>
        </authorList>
    </citation>
    <scope>NUCLEOTIDE SEQUENCE [LARGE SCALE GENOMIC DNA]</scope>
    <source>
        <strain evidence="1 2">D4N98</strain>
    </source>
</reference>
<dbReference type="Proteomes" id="UP000190667">
    <property type="component" value="Unassembled WGS sequence"/>
</dbReference>
<gene>
    <name evidence="1" type="ORF">BTJ39_24045</name>
</gene>
<protein>
    <recommendedName>
        <fullName evidence="3">MarR family transcriptional regulator</fullName>
    </recommendedName>
</protein>